<keyword evidence="2" id="KW-0269">Exonuclease</keyword>
<dbReference type="RefSeq" id="WP_136392935.1">
    <property type="nucleotide sequence ID" value="NZ_SSND01000001.1"/>
</dbReference>
<keyword evidence="2" id="KW-0436">Ligase</keyword>
<evidence type="ECO:0000313" key="3">
    <source>
        <dbReference type="Proteomes" id="UP000309450"/>
    </source>
</evidence>
<reference evidence="2 3" key="1">
    <citation type="submission" date="2019-04" db="EMBL/GenBank/DDBJ databases">
        <title>Draft genome sequence of Gemmobacter aestuarii sp. nov.</title>
        <authorList>
            <person name="Hameed A."/>
            <person name="Lin S.-Y."/>
            <person name="Shahina M."/>
            <person name="Lai W.-A."/>
            <person name="Young C.-C."/>
        </authorList>
    </citation>
    <scope>NUCLEOTIDE SEQUENCE [LARGE SCALE GENOMIC DNA]</scope>
    <source>
        <strain evidence="2 3">CC-PW-75</strain>
    </source>
</reference>
<keyword evidence="2" id="KW-0540">Nuclease</keyword>
<accession>A0A4S3MR24</accession>
<evidence type="ECO:0000313" key="2">
    <source>
        <dbReference type="EMBL" id="THD84554.1"/>
    </source>
</evidence>
<dbReference type="Gene3D" id="3.60.15.10">
    <property type="entry name" value="Ribonuclease Z/Hydroxyacylglutathione hydrolase-like"/>
    <property type="match status" value="1"/>
</dbReference>
<dbReference type="InterPro" id="IPR050698">
    <property type="entry name" value="MBL"/>
</dbReference>
<dbReference type="EC" id="3.1.-.-" evidence="2"/>
<dbReference type="GO" id="GO:0016874">
    <property type="term" value="F:ligase activity"/>
    <property type="evidence" value="ECO:0007669"/>
    <property type="project" value="UniProtKB-KW"/>
</dbReference>
<dbReference type="PANTHER" id="PTHR11203:SF49">
    <property type="entry name" value="BLL1145 PROTEIN"/>
    <property type="match status" value="1"/>
</dbReference>
<evidence type="ECO:0000256" key="1">
    <source>
        <dbReference type="SAM" id="MobiDB-lite"/>
    </source>
</evidence>
<gene>
    <name evidence="2" type="ORF">E7811_02090</name>
</gene>
<dbReference type="NCBIfam" id="TIGR04122">
    <property type="entry name" value="Xnuc_lig_assoc"/>
    <property type="match status" value="1"/>
</dbReference>
<keyword evidence="3" id="KW-1185">Reference proteome</keyword>
<sequence length="359" mass="38042">MGQTPLLTFTDRGIHCPAGDFYIDPWRPVARAVITHAHSDHARPGHGAYLATPGTATVMRHRLGPIRVDCAGYGEAVTINGVTVSFHPAGHVPGSAQVRVEHGGEVWVVSGDYKTAPDGLSEPFEPIRCHAFISECTFGLPVFRWEPNTLVMARINRWWAENAAAGRVSVIGAYALGKAQRVLAGLDPSIGPIVAHGAVEAVNVALRGVGYALPPTARLADTTGADLRRALVLAPPGAVGSTWARRLGEMAEASASGWMAIRGIRRRRGLGTGFVISDHADFVGLTDAIRATGADRVFVTHGYTGPFRRWLEDQGYQAGVVETEFAGEEADVGADQGPDQAGDHALPTEPDAEGGAIRE</sequence>
<dbReference type="OrthoDB" id="9803916at2"/>
<keyword evidence="2" id="KW-0378">Hydrolase</keyword>
<dbReference type="InterPro" id="IPR026360">
    <property type="entry name" value="Xnuc_lig_assoc"/>
</dbReference>
<dbReference type="EMBL" id="SSND01000001">
    <property type="protein sequence ID" value="THD84554.1"/>
    <property type="molecule type" value="Genomic_DNA"/>
</dbReference>
<dbReference type="Proteomes" id="UP000309450">
    <property type="component" value="Unassembled WGS sequence"/>
</dbReference>
<dbReference type="InterPro" id="IPR036866">
    <property type="entry name" value="RibonucZ/Hydroxyglut_hydro"/>
</dbReference>
<proteinExistence type="predicted"/>
<dbReference type="GO" id="GO:0004527">
    <property type="term" value="F:exonuclease activity"/>
    <property type="evidence" value="ECO:0007669"/>
    <property type="project" value="UniProtKB-KW"/>
</dbReference>
<name>A0A4S3MR24_9RHOB</name>
<dbReference type="SUPFAM" id="SSF56281">
    <property type="entry name" value="Metallo-hydrolase/oxidoreductase"/>
    <property type="match status" value="1"/>
</dbReference>
<dbReference type="AlphaFoldDB" id="A0A4S3MR24"/>
<dbReference type="GO" id="GO:0004521">
    <property type="term" value="F:RNA endonuclease activity"/>
    <property type="evidence" value="ECO:0007669"/>
    <property type="project" value="TreeGrafter"/>
</dbReference>
<protein>
    <submittedName>
        <fullName evidence="2">Ligase-associated DNA damage response exonuclease</fullName>
        <ecNumber evidence="2">3.1.-.-</ecNumber>
    </submittedName>
</protein>
<organism evidence="2 3">
    <name type="scientific">Aliigemmobacter aestuarii</name>
    <dbReference type="NCBI Taxonomy" id="1445661"/>
    <lineage>
        <taxon>Bacteria</taxon>
        <taxon>Pseudomonadati</taxon>
        <taxon>Pseudomonadota</taxon>
        <taxon>Alphaproteobacteria</taxon>
        <taxon>Rhodobacterales</taxon>
        <taxon>Paracoccaceae</taxon>
        <taxon>Aliigemmobacter</taxon>
    </lineage>
</organism>
<feature type="region of interest" description="Disordered" evidence="1">
    <location>
        <begin position="326"/>
        <end position="359"/>
    </location>
</feature>
<comment type="caution">
    <text evidence="2">The sequence shown here is derived from an EMBL/GenBank/DDBJ whole genome shotgun (WGS) entry which is preliminary data.</text>
</comment>
<dbReference type="PANTHER" id="PTHR11203">
    <property type="entry name" value="CLEAVAGE AND POLYADENYLATION SPECIFICITY FACTOR FAMILY MEMBER"/>
    <property type="match status" value="1"/>
</dbReference>